<evidence type="ECO:0000313" key="3">
    <source>
        <dbReference type="EMBL" id="EGB03570.1"/>
    </source>
</evidence>
<evidence type="ECO:0000259" key="2">
    <source>
        <dbReference type="Pfam" id="PF00849"/>
    </source>
</evidence>
<dbReference type="EMBL" id="GL833167">
    <property type="protein sequence ID" value="EGB03570.1"/>
    <property type="molecule type" value="Genomic_DNA"/>
</dbReference>
<dbReference type="OrthoDB" id="418349at2759"/>
<dbReference type="AlphaFoldDB" id="F0YMU5"/>
<dbReference type="Gene3D" id="3.30.2350.10">
    <property type="entry name" value="Pseudouridine synthase"/>
    <property type="match status" value="1"/>
</dbReference>
<feature type="domain" description="Pseudouridine synthase RsuA/RluA-like" evidence="2">
    <location>
        <begin position="13"/>
        <end position="170"/>
    </location>
</feature>
<dbReference type="GO" id="GO:0003723">
    <property type="term" value="F:RNA binding"/>
    <property type="evidence" value="ECO:0007669"/>
    <property type="project" value="InterPro"/>
</dbReference>
<dbReference type="GO" id="GO:0000455">
    <property type="term" value="P:enzyme-directed rRNA pseudouridine synthesis"/>
    <property type="evidence" value="ECO:0007669"/>
    <property type="project" value="TreeGrafter"/>
</dbReference>
<evidence type="ECO:0000256" key="1">
    <source>
        <dbReference type="ARBA" id="ARBA00010876"/>
    </source>
</evidence>
<dbReference type="KEGG" id="aaf:AURANDRAFT_15032"/>
<keyword evidence="4" id="KW-1185">Reference proteome</keyword>
<dbReference type="PANTHER" id="PTHR21600">
    <property type="entry name" value="MITOCHONDRIAL RNA PSEUDOURIDINE SYNTHASE"/>
    <property type="match status" value="1"/>
</dbReference>
<accession>F0YMU5</accession>
<dbReference type="Proteomes" id="UP000002729">
    <property type="component" value="Unassembled WGS sequence"/>
</dbReference>
<dbReference type="InterPro" id="IPR020103">
    <property type="entry name" value="PsdUridine_synth_cat_dom_sf"/>
</dbReference>
<sequence length="221" mass="23140">LQRLHVVGETSRWVVVDKPSGVPCHASDKGDGVLTLLRRDAVERGERDAAVAEYRLVHRLDDGTSGCLAIAKDRETATLLGAAFRERRARKAYVGLTDKTPKKKQGVVAGDLVKARRGAFKLARTRTVGACAVTAITRTAGLGAAAAGDAARKLLVARPVTGKTHQIRVAAKSLGAPLLGDDLYGGAAADRLYLHAAALAIDDAGLDVSTPPRTGASFLSE</sequence>
<dbReference type="SUPFAM" id="SSF55120">
    <property type="entry name" value="Pseudouridine synthase"/>
    <property type="match status" value="1"/>
</dbReference>
<protein>
    <recommendedName>
        <fullName evidence="2">Pseudouridine synthase RsuA/RluA-like domain-containing protein</fullName>
    </recommendedName>
</protein>
<organism evidence="4">
    <name type="scientific">Aureococcus anophagefferens</name>
    <name type="common">Harmful bloom alga</name>
    <dbReference type="NCBI Taxonomy" id="44056"/>
    <lineage>
        <taxon>Eukaryota</taxon>
        <taxon>Sar</taxon>
        <taxon>Stramenopiles</taxon>
        <taxon>Ochrophyta</taxon>
        <taxon>Pelagophyceae</taxon>
        <taxon>Pelagomonadales</taxon>
        <taxon>Pelagomonadaceae</taxon>
        <taxon>Aureococcus</taxon>
    </lineage>
</organism>
<evidence type="ECO:0000313" key="4">
    <source>
        <dbReference type="Proteomes" id="UP000002729"/>
    </source>
</evidence>
<dbReference type="eggNOG" id="KOG1919">
    <property type="taxonomic scope" value="Eukaryota"/>
</dbReference>
<dbReference type="InterPro" id="IPR050188">
    <property type="entry name" value="RluA_PseudoU_synthase"/>
</dbReference>
<reference evidence="3 4" key="1">
    <citation type="journal article" date="2011" name="Proc. Natl. Acad. Sci. U.S.A.">
        <title>Niche of harmful alga Aureococcus anophagefferens revealed through ecogenomics.</title>
        <authorList>
            <person name="Gobler C.J."/>
            <person name="Berry D.L."/>
            <person name="Dyhrman S.T."/>
            <person name="Wilhelm S.W."/>
            <person name="Salamov A."/>
            <person name="Lobanov A.V."/>
            <person name="Zhang Y."/>
            <person name="Collier J.L."/>
            <person name="Wurch L.L."/>
            <person name="Kustka A.B."/>
            <person name="Dill B.D."/>
            <person name="Shah M."/>
            <person name="VerBerkmoes N.C."/>
            <person name="Kuo A."/>
            <person name="Terry A."/>
            <person name="Pangilinan J."/>
            <person name="Lindquist E.A."/>
            <person name="Lucas S."/>
            <person name="Paulsen I.T."/>
            <person name="Hattenrath-Lehmann T.K."/>
            <person name="Talmage S.C."/>
            <person name="Walker E.A."/>
            <person name="Koch F."/>
            <person name="Burson A.M."/>
            <person name="Marcoval M.A."/>
            <person name="Tang Y.Z."/>
            <person name="Lecleir G.R."/>
            <person name="Coyne K.J."/>
            <person name="Berg G.M."/>
            <person name="Bertrand E.M."/>
            <person name="Saito M.A."/>
            <person name="Gladyshev V.N."/>
            <person name="Grigoriev I.V."/>
        </authorList>
    </citation>
    <scope>NUCLEOTIDE SEQUENCE [LARGE SCALE GENOMIC DNA]</scope>
    <source>
        <strain evidence="4">CCMP 1984</strain>
    </source>
</reference>
<dbReference type="OMA" id="RGYLHAW"/>
<gene>
    <name evidence="3" type="ORF">AURANDRAFT_15032</name>
</gene>
<dbReference type="GeneID" id="20218454"/>
<comment type="similarity">
    <text evidence="1">Belongs to the pseudouridine synthase RluA family.</text>
</comment>
<dbReference type="PANTHER" id="PTHR21600:SF87">
    <property type="entry name" value="RNA PSEUDOURIDYLATE SYNTHASE DOMAIN-CONTAINING PROTEIN 1"/>
    <property type="match status" value="1"/>
</dbReference>
<dbReference type="InParanoid" id="F0YMU5"/>
<feature type="non-terminal residue" evidence="3">
    <location>
        <position position="1"/>
    </location>
</feature>
<dbReference type="GO" id="GO:0009982">
    <property type="term" value="F:pseudouridine synthase activity"/>
    <property type="evidence" value="ECO:0007669"/>
    <property type="project" value="InterPro"/>
</dbReference>
<proteinExistence type="inferred from homology"/>
<dbReference type="CDD" id="cd02869">
    <property type="entry name" value="PseudoU_synth_RluA_like"/>
    <property type="match status" value="1"/>
</dbReference>
<feature type="non-terminal residue" evidence="3">
    <location>
        <position position="221"/>
    </location>
</feature>
<dbReference type="RefSeq" id="XP_009041720.1">
    <property type="nucleotide sequence ID" value="XM_009043472.1"/>
</dbReference>
<dbReference type="InterPro" id="IPR006145">
    <property type="entry name" value="PsdUridine_synth_RsuA/RluA"/>
</dbReference>
<dbReference type="Pfam" id="PF00849">
    <property type="entry name" value="PseudoU_synth_2"/>
    <property type="match status" value="1"/>
</dbReference>
<name>F0YMU5_AURAN</name>